<evidence type="ECO:0000313" key="9">
    <source>
        <dbReference type="EMBL" id="EPI49937.1"/>
    </source>
</evidence>
<keyword evidence="4 7" id="KW-1133">Transmembrane helix</keyword>
<dbReference type="Pfam" id="PF02687">
    <property type="entry name" value="FtsX"/>
    <property type="match status" value="1"/>
</dbReference>
<evidence type="ECO:0000256" key="6">
    <source>
        <dbReference type="SAM" id="MobiDB-lite"/>
    </source>
</evidence>
<evidence type="ECO:0000256" key="3">
    <source>
        <dbReference type="ARBA" id="ARBA00022692"/>
    </source>
</evidence>
<sequence>MTQIIKRAWLAIVRKPRRSAILALIITVVLSALICQASVIACVKNLEDQITSNIGLGFSVYAKTQGQTLPESDSAGDSASDSAGDSSGDSASGSASDSSKQSQQDIPQDLQKNEGIPESLIAKFKKISGIKTIAEEKDVLADPVNAKIVAPINGPRLDNDGMFSLVSITGTTKSQLAQGFQEGLYKLEEGNHIDSSAPGDFKRAKSAIIHKSFAQQNNLKLGSVLTLKQGSKSINLKVVGIFSGKMQTKGALPSDSSENRVITDLESALYLFGSKNRSSIKCVMQNPNNLEKALKEANKIAKNYGNGMLSVENNAQRFASVLQSVKTVRQLVFMILFCLAIVAVIILGLVLVFWVRGRIHEVGVLMAIGVEKRVIALQMIIEVFIISAFCSVLSTAISAAISSSVGSMLLANVANGAITYSSNQPLLTGQTFFAILIGFAIAFVSLCIALAPIMFKKPRSILSSIS</sequence>
<dbReference type="GO" id="GO:0005886">
    <property type="term" value="C:plasma membrane"/>
    <property type="evidence" value="ECO:0007669"/>
    <property type="project" value="UniProtKB-SubCell"/>
</dbReference>
<evidence type="ECO:0000256" key="2">
    <source>
        <dbReference type="ARBA" id="ARBA00022475"/>
    </source>
</evidence>
<evidence type="ECO:0000256" key="1">
    <source>
        <dbReference type="ARBA" id="ARBA00004651"/>
    </source>
</evidence>
<feature type="compositionally biased region" description="Low complexity" evidence="6">
    <location>
        <begin position="72"/>
        <end position="99"/>
    </location>
</feature>
<comment type="subcellular location">
    <subcellularLocation>
        <location evidence="1">Cell membrane</location>
        <topology evidence="1">Multi-pass membrane protein</topology>
    </subcellularLocation>
</comment>
<dbReference type="PANTHER" id="PTHR30572:SF9">
    <property type="entry name" value="ABC TRANSPORTER PERMEASE PROTEIN"/>
    <property type="match status" value="1"/>
</dbReference>
<accession>S4GKN6</accession>
<comment type="caution">
    <text evidence="9">The sequence shown here is derived from an EMBL/GenBank/DDBJ whole genome shotgun (WGS) entry which is preliminary data.</text>
</comment>
<dbReference type="RefSeq" id="WP_020758991.1">
    <property type="nucleotide sequence ID" value="NZ_KE347999.1"/>
</dbReference>
<dbReference type="HOGENOM" id="CLU_039499_2_1_11"/>
<feature type="transmembrane region" description="Helical" evidence="7">
    <location>
        <begin position="375"/>
        <end position="401"/>
    </location>
</feature>
<keyword evidence="3 7" id="KW-0812">Transmembrane</keyword>
<feature type="transmembrane region" description="Helical" evidence="7">
    <location>
        <begin position="331"/>
        <end position="355"/>
    </location>
</feature>
<dbReference type="PANTHER" id="PTHR30572">
    <property type="entry name" value="MEMBRANE COMPONENT OF TRANSPORTER-RELATED"/>
    <property type="match status" value="1"/>
</dbReference>
<evidence type="ECO:0000256" key="5">
    <source>
        <dbReference type="ARBA" id="ARBA00023136"/>
    </source>
</evidence>
<gene>
    <name evidence="9" type="ORF">HMPREF1576_01291</name>
</gene>
<dbReference type="InterPro" id="IPR050250">
    <property type="entry name" value="Macrolide_Exporter_MacB"/>
</dbReference>
<dbReference type="AlphaFoldDB" id="S4GKN6"/>
<evidence type="ECO:0000256" key="4">
    <source>
        <dbReference type="ARBA" id="ARBA00022989"/>
    </source>
</evidence>
<keyword evidence="5 7" id="KW-0472">Membrane</keyword>
<dbReference type="PATRIC" id="fig|1261061.4.peg.1120"/>
<protein>
    <submittedName>
        <fullName evidence="9">Efflux ABC transporter, permease protein</fullName>
    </submittedName>
</protein>
<name>S4GKN6_9BIFI</name>
<reference evidence="9 10" key="1">
    <citation type="submission" date="2013-06" db="EMBL/GenBank/DDBJ databases">
        <authorList>
            <person name="Weinstock G."/>
            <person name="Sodergren E."/>
            <person name="Lobos E.A."/>
            <person name="Fulton L."/>
            <person name="Fulton R."/>
            <person name="Courtney L."/>
            <person name="Fronick C."/>
            <person name="O'Laughlin M."/>
            <person name="Godfrey J."/>
            <person name="Wilson R.M."/>
            <person name="Miner T."/>
            <person name="Farmer C."/>
            <person name="Delehaunty K."/>
            <person name="Cordes M."/>
            <person name="Minx P."/>
            <person name="Tomlinson C."/>
            <person name="Chen J."/>
            <person name="Wollam A."/>
            <person name="Pepin K.H."/>
            <person name="Bhonagiri V."/>
            <person name="Zhang X."/>
            <person name="Warren W."/>
            <person name="Mitreva M."/>
            <person name="Mardis E.R."/>
            <person name="Wilson R.K."/>
        </authorList>
    </citation>
    <scope>NUCLEOTIDE SEQUENCE [LARGE SCALE GENOMIC DNA]</scope>
    <source>
        <strain evidence="9 10">JCP7719</strain>
    </source>
</reference>
<dbReference type="Proteomes" id="UP000014601">
    <property type="component" value="Unassembled WGS sequence"/>
</dbReference>
<feature type="transmembrane region" description="Helical" evidence="7">
    <location>
        <begin position="432"/>
        <end position="455"/>
    </location>
</feature>
<organism evidence="9 10">
    <name type="scientific">Gardnerella pickettii JCP7719</name>
    <dbReference type="NCBI Taxonomy" id="1261061"/>
    <lineage>
        <taxon>Bacteria</taxon>
        <taxon>Bacillati</taxon>
        <taxon>Actinomycetota</taxon>
        <taxon>Actinomycetes</taxon>
        <taxon>Bifidobacteriales</taxon>
        <taxon>Bifidobacteriaceae</taxon>
        <taxon>Gardnerella</taxon>
        <taxon>Gardnerella pickettii</taxon>
    </lineage>
</organism>
<evidence type="ECO:0000259" key="8">
    <source>
        <dbReference type="Pfam" id="PF02687"/>
    </source>
</evidence>
<evidence type="ECO:0000256" key="7">
    <source>
        <dbReference type="SAM" id="Phobius"/>
    </source>
</evidence>
<feature type="region of interest" description="Disordered" evidence="6">
    <location>
        <begin position="69"/>
        <end position="112"/>
    </location>
</feature>
<proteinExistence type="predicted"/>
<evidence type="ECO:0000313" key="10">
    <source>
        <dbReference type="Proteomes" id="UP000014601"/>
    </source>
</evidence>
<feature type="domain" description="ABC3 transporter permease C-terminal" evidence="8">
    <location>
        <begin position="334"/>
        <end position="454"/>
    </location>
</feature>
<dbReference type="GO" id="GO:0022857">
    <property type="term" value="F:transmembrane transporter activity"/>
    <property type="evidence" value="ECO:0007669"/>
    <property type="project" value="TreeGrafter"/>
</dbReference>
<dbReference type="InterPro" id="IPR003838">
    <property type="entry name" value="ABC3_permease_C"/>
</dbReference>
<dbReference type="EMBL" id="ATJO01000122">
    <property type="protein sequence ID" value="EPI49937.1"/>
    <property type="molecule type" value="Genomic_DNA"/>
</dbReference>
<keyword evidence="2" id="KW-1003">Cell membrane</keyword>